<reference evidence="9" key="1">
    <citation type="journal article" date="2013" name="Science">
        <title>Comparative analysis of bat genomes provides insight into the evolution of flight and immunity.</title>
        <authorList>
            <person name="Zhang G."/>
            <person name="Cowled C."/>
            <person name="Shi Z."/>
            <person name="Huang Z."/>
            <person name="Bishop-Lilly K.A."/>
            <person name="Fang X."/>
            <person name="Wynne J.W."/>
            <person name="Xiong Z."/>
            <person name="Baker M.L."/>
            <person name="Zhao W."/>
            <person name="Tachedjian M."/>
            <person name="Zhu Y."/>
            <person name="Zhou P."/>
            <person name="Jiang X."/>
            <person name="Ng J."/>
            <person name="Yang L."/>
            <person name="Wu L."/>
            <person name="Xiao J."/>
            <person name="Feng Y."/>
            <person name="Chen Y."/>
            <person name="Sun X."/>
            <person name="Zhang Y."/>
            <person name="Marsh G.A."/>
            <person name="Crameri G."/>
            <person name="Broder C.C."/>
            <person name="Frey K.G."/>
            <person name="Wang L.F."/>
            <person name="Wang J."/>
        </authorList>
    </citation>
    <scope>NUCLEOTIDE SEQUENCE [LARGE SCALE GENOMIC DNA]</scope>
</reference>
<feature type="domain" description="AGC-kinase C-terminal" evidence="7">
    <location>
        <begin position="47"/>
        <end position="121"/>
    </location>
</feature>
<evidence type="ECO:0000256" key="3">
    <source>
        <dbReference type="ARBA" id="ARBA00022741"/>
    </source>
</evidence>
<evidence type="ECO:0000313" key="8">
    <source>
        <dbReference type="EMBL" id="ELK37837.1"/>
    </source>
</evidence>
<dbReference type="PROSITE" id="PS51285">
    <property type="entry name" value="AGC_KINASE_CTER"/>
    <property type="match status" value="1"/>
</dbReference>
<accession>L5MHQ3</accession>
<protein>
    <submittedName>
        <fullName evidence="8">Protein kinase C beta type</fullName>
    </submittedName>
</protein>
<evidence type="ECO:0000256" key="4">
    <source>
        <dbReference type="ARBA" id="ARBA00022777"/>
    </source>
</evidence>
<feature type="region of interest" description="Disordered" evidence="6">
    <location>
        <begin position="36"/>
        <end position="87"/>
    </location>
</feature>
<dbReference type="SMART" id="SM00133">
    <property type="entry name" value="S_TK_X"/>
    <property type="match status" value="1"/>
</dbReference>
<evidence type="ECO:0000256" key="6">
    <source>
        <dbReference type="SAM" id="MobiDB-lite"/>
    </source>
</evidence>
<evidence type="ECO:0000256" key="1">
    <source>
        <dbReference type="ARBA" id="ARBA00022527"/>
    </source>
</evidence>
<feature type="compositionally biased region" description="Basic and acidic residues" evidence="6">
    <location>
        <begin position="69"/>
        <end position="85"/>
    </location>
</feature>
<dbReference type="Pfam" id="PF00433">
    <property type="entry name" value="Pkinase_C"/>
    <property type="match status" value="1"/>
</dbReference>
<dbReference type="AlphaFoldDB" id="L5MHQ3"/>
<evidence type="ECO:0000256" key="5">
    <source>
        <dbReference type="ARBA" id="ARBA00022840"/>
    </source>
</evidence>
<dbReference type="eggNOG" id="KOG0696">
    <property type="taxonomic scope" value="Eukaryota"/>
</dbReference>
<evidence type="ECO:0000259" key="7">
    <source>
        <dbReference type="PROSITE" id="PS51285"/>
    </source>
</evidence>
<proteinExistence type="predicted"/>
<evidence type="ECO:0000313" key="9">
    <source>
        <dbReference type="Proteomes" id="UP000010556"/>
    </source>
</evidence>
<dbReference type="InterPro" id="IPR017892">
    <property type="entry name" value="Pkinase_C"/>
</dbReference>
<keyword evidence="5" id="KW-0067">ATP-binding</keyword>
<keyword evidence="9" id="KW-1185">Reference proteome</keyword>
<keyword evidence="1" id="KW-0723">Serine/threonine-protein kinase</keyword>
<keyword evidence="3" id="KW-0547">Nucleotide-binding</keyword>
<sequence length="121" mass="13273">MEAPFGPCGCLEQHESSPAQGGRAFRIGLVGKEPWAAGSRGREGRVGSVLPGEPRQEAAACPLVQDLPGPHRDKRDTSNFDKEFTRQPVELTPTDKLFIMNLDQNEFAGFSYTNPEFVINV</sequence>
<keyword evidence="2" id="KW-0808">Transferase</keyword>
<gene>
    <name evidence="8" type="ORF">MDA_GLEAN10013709</name>
</gene>
<dbReference type="GO" id="GO:0005524">
    <property type="term" value="F:ATP binding"/>
    <property type="evidence" value="ECO:0007669"/>
    <property type="project" value="UniProtKB-KW"/>
</dbReference>
<dbReference type="GO" id="GO:0004674">
    <property type="term" value="F:protein serine/threonine kinase activity"/>
    <property type="evidence" value="ECO:0007669"/>
    <property type="project" value="UniProtKB-KW"/>
</dbReference>
<dbReference type="InterPro" id="IPR000961">
    <property type="entry name" value="AGC-kinase_C"/>
</dbReference>
<dbReference type="Proteomes" id="UP000010556">
    <property type="component" value="Unassembled WGS sequence"/>
</dbReference>
<keyword evidence="4 8" id="KW-0418">Kinase</keyword>
<dbReference type="EMBL" id="KB099988">
    <property type="protein sequence ID" value="ELK37837.1"/>
    <property type="molecule type" value="Genomic_DNA"/>
</dbReference>
<organism evidence="8 9">
    <name type="scientific">Myotis davidii</name>
    <name type="common">David's myotis</name>
    <dbReference type="NCBI Taxonomy" id="225400"/>
    <lineage>
        <taxon>Eukaryota</taxon>
        <taxon>Metazoa</taxon>
        <taxon>Chordata</taxon>
        <taxon>Craniata</taxon>
        <taxon>Vertebrata</taxon>
        <taxon>Euteleostomi</taxon>
        <taxon>Mammalia</taxon>
        <taxon>Eutheria</taxon>
        <taxon>Laurasiatheria</taxon>
        <taxon>Chiroptera</taxon>
        <taxon>Yangochiroptera</taxon>
        <taxon>Vespertilionidae</taxon>
        <taxon>Myotis</taxon>
    </lineage>
</organism>
<dbReference type="FunFam" id="3.30.200.20:FF:000367">
    <property type="entry name" value="Protein kinase C"/>
    <property type="match status" value="1"/>
</dbReference>
<dbReference type="Gene3D" id="3.30.200.20">
    <property type="entry name" value="Phosphorylase Kinase, domain 1"/>
    <property type="match status" value="1"/>
</dbReference>
<feature type="region of interest" description="Disordered" evidence="6">
    <location>
        <begin position="1"/>
        <end position="23"/>
    </location>
</feature>
<evidence type="ECO:0000256" key="2">
    <source>
        <dbReference type="ARBA" id="ARBA00022679"/>
    </source>
</evidence>
<name>L5MHQ3_MYODS</name>